<keyword evidence="17" id="KW-0411">Iron-sulfur</keyword>
<dbReference type="InterPro" id="IPR002489">
    <property type="entry name" value="Glu_synth_asu_C"/>
</dbReference>
<dbReference type="FunFam" id="2.160.20.60:FF:000002">
    <property type="entry name" value="Glutamate synthase, large subunit"/>
    <property type="match status" value="1"/>
</dbReference>
<keyword evidence="14" id="KW-0315">Glutamine amidotransferase</keyword>
<accession>A0A5B8STE1</accession>
<dbReference type="InterPro" id="IPR013785">
    <property type="entry name" value="Aldolase_TIM"/>
</dbReference>
<comment type="pathway">
    <text evidence="4">Energy metabolism; nitrogen metabolism.</text>
</comment>
<evidence type="ECO:0000256" key="12">
    <source>
        <dbReference type="ARBA" id="ARBA00022827"/>
    </source>
</evidence>
<gene>
    <name evidence="26" type="primary">gltB</name>
    <name evidence="26" type="ORF">FGL86_01990</name>
</gene>
<comment type="pathway">
    <text evidence="20">Amino-acid biosynthesis; L-glutamate biosynthesis via GLT pathway; L-glutamate from 2-oxoglutarate and L-glutamine (NADP(+) route): step 1/1.</text>
</comment>
<dbReference type="Gene3D" id="3.20.20.70">
    <property type="entry name" value="Aldolase class I"/>
    <property type="match status" value="2"/>
</dbReference>
<evidence type="ECO:0000313" key="26">
    <source>
        <dbReference type="EMBL" id="QEA37958.1"/>
    </source>
</evidence>
<evidence type="ECO:0000256" key="19">
    <source>
        <dbReference type="ARBA" id="ARBA00023291"/>
    </source>
</evidence>
<evidence type="ECO:0000256" key="10">
    <source>
        <dbReference type="ARBA" id="ARBA00022643"/>
    </source>
</evidence>
<comment type="catalytic activity">
    <reaction evidence="21">
        <text>2 L-glutamate + NADP(+) = L-glutamine + 2-oxoglutarate + NADPH + H(+)</text>
        <dbReference type="Rhea" id="RHEA:15501"/>
        <dbReference type="ChEBI" id="CHEBI:15378"/>
        <dbReference type="ChEBI" id="CHEBI:16810"/>
        <dbReference type="ChEBI" id="CHEBI:29985"/>
        <dbReference type="ChEBI" id="CHEBI:57783"/>
        <dbReference type="ChEBI" id="CHEBI:58349"/>
        <dbReference type="ChEBI" id="CHEBI:58359"/>
        <dbReference type="EC" id="1.4.1.13"/>
    </reaction>
</comment>
<organism evidence="26 27">
    <name type="scientific">Pistricoccus aurantiacus</name>
    <dbReference type="NCBI Taxonomy" id="1883414"/>
    <lineage>
        <taxon>Bacteria</taxon>
        <taxon>Pseudomonadati</taxon>
        <taxon>Pseudomonadota</taxon>
        <taxon>Gammaproteobacteria</taxon>
        <taxon>Oceanospirillales</taxon>
        <taxon>Halomonadaceae</taxon>
        <taxon>Pistricoccus</taxon>
    </lineage>
</organism>
<keyword evidence="12" id="KW-0274">FAD</keyword>
<dbReference type="CDD" id="cd02808">
    <property type="entry name" value="GltS_FMN"/>
    <property type="match status" value="1"/>
</dbReference>
<dbReference type="PROSITE" id="PS51278">
    <property type="entry name" value="GATASE_TYPE_2"/>
    <property type="match status" value="1"/>
</dbReference>
<keyword evidence="9" id="KW-0285">Flavoprotein</keyword>
<dbReference type="EMBL" id="CP042382">
    <property type="protein sequence ID" value="QEA37958.1"/>
    <property type="molecule type" value="Genomic_DNA"/>
</dbReference>
<dbReference type="GO" id="GO:0019676">
    <property type="term" value="P:ammonia assimilation cycle"/>
    <property type="evidence" value="ECO:0007669"/>
    <property type="project" value="TreeGrafter"/>
</dbReference>
<evidence type="ECO:0000256" key="6">
    <source>
        <dbReference type="ARBA" id="ARBA00009716"/>
    </source>
</evidence>
<keyword evidence="16" id="KW-0408">Iron</keyword>
<evidence type="ECO:0000256" key="15">
    <source>
        <dbReference type="ARBA" id="ARBA00023002"/>
    </source>
</evidence>
<evidence type="ECO:0000256" key="22">
    <source>
        <dbReference type="ARBA" id="ARBA00053198"/>
    </source>
</evidence>
<keyword evidence="8" id="KW-0028">Amino-acid biosynthesis</keyword>
<dbReference type="InterPro" id="IPR017932">
    <property type="entry name" value="GATase_2_dom"/>
</dbReference>
<dbReference type="RefSeq" id="WP_147183030.1">
    <property type="nucleotide sequence ID" value="NZ_CP042382.1"/>
</dbReference>
<keyword evidence="27" id="KW-1185">Reference proteome</keyword>
<keyword evidence="19" id="KW-0003">3Fe-4S</keyword>
<evidence type="ECO:0000259" key="25">
    <source>
        <dbReference type="PROSITE" id="PS51278"/>
    </source>
</evidence>
<dbReference type="PANTHER" id="PTHR11938:SF148">
    <property type="entry name" value="GLUTAMATE SYNTHASE [NADPH] LARGE CHAIN"/>
    <property type="match status" value="1"/>
</dbReference>
<keyword evidence="11" id="KW-0479">Metal-binding</keyword>
<evidence type="ECO:0000256" key="24">
    <source>
        <dbReference type="ARBA" id="ARBA00079921"/>
    </source>
</evidence>
<keyword evidence="10" id="KW-0288">FMN</keyword>
<proteinExistence type="inferred from homology"/>
<comment type="similarity">
    <text evidence="6">Belongs to the glutamate synthase family.</text>
</comment>
<comment type="pathway">
    <text evidence="5">Nitrogen metabolism.</text>
</comment>
<evidence type="ECO:0000256" key="17">
    <source>
        <dbReference type="ARBA" id="ARBA00023014"/>
    </source>
</evidence>
<dbReference type="FunFam" id="3.20.20.70:FF:000061">
    <property type="entry name" value="Glutamate synthase large subunit"/>
    <property type="match status" value="1"/>
</dbReference>
<evidence type="ECO:0000256" key="21">
    <source>
        <dbReference type="ARBA" id="ARBA00048151"/>
    </source>
</evidence>
<sequence>MQKGLHQPGEFRDNCGFGLIAHMQGEASHDLLKTAIESLTCMTHRGGIAADGKTGDGCGLLMEMPRAFFREVAREALEVELGDNFAVGVVFLPDDDAREAQGRDVLETELTARGLEVRGWRDVPTDPSVCGPMALDCLPRIRQIFVEATDGRPPEQTNVDLFMARRKAEERLRGEEDFYVCSLSTRVVSYKGLMMPADLPTFYHDLGDSRLETAICVFHQRFSTNTEPRWPLAQPFRFLAHNGEINTIEANRGWANSRKENFISDRLGEITDLEEIVNTRGSDSSSMDNMLEVLLTGGMDIYNAIRLMVPPAWQNVELMDSELRAFYSYNSMHMEPWDGPAGMVMTDGRNAVCMLDRNGLRPARWVITKNGYITLASEIGTYDYKPEDVVAKGRVGPGQVLGIDTQTGEVLHTGDVDRRLKSAFPYKRWLKEQAHYLESALTELARFQPMERDELNVYQKMFRVSFEERDQLLRPLAESGQEAVGSMGDDTPMAVLSRQRRLLTDHFRQKFAQVTNPPIDPLRESIVMSLETCIGAERNVFENTPEHAHRLILTTPVLSPRKFTALLEQDDPAFASVKLSLAYDPAQSSLKQALLTLCQQAEEAAKADKVILVLSDAGLEKGRLPIQAVLAVGAVHHYLGRQGLRPRVNLVVETGYARDAHQMAVLFGVGATAVFPWLAYQVLADMHHTGELVGNPADARENYRKGMQKGLFKILSKMGISTLASYRGSQLFEAVGLNSEVMDLCFTGMASRIQGVGFSELQLEQELLAQDAWKPRKAIAPGGLMKYVHGQEYHAYNPDVVMTLQEAVQQGDYEKWKKFARLVNERPVATLRDLLALKPASEPVPLEEVEPVEDLIPRFDSAGMSLGALSPEAHEALAQAMNETGGRSNSGEGGEDPARYGTIRSSKIKQIASGRFGVTPAYLVNAEVLQIKVAQGAKPGEGGQLPGGKVNELIARLRYAVPGVTLISPPPHHDIYSIEDLAQLIFDLKQINPEAQVSVKLVSEPGIGTIATGVAKAYADLITVSGYDGGTAASPLTSIKHAGSPWELGLPEVHQALRINGLRDKIRLQTDGGLKTGLDVVKAAILGAESFGFGTAPMVALGCKYLRICHLNNCATGVATQHQYLRDEHFRGTVDMVKHYFRFIAEEVRELMAMLGVRKLTDLIGRTDLLEILEGETRAQRGLDLTPLLNNDFVPKDAPQYCQVSRNVPHDPGAKNQEVLAALKEAIEEKSGGEFHFSITNCDRSVAALASGAIAKRYGEPGLSDAPITARFTGVAGQSFGVWNACGLNLHLEGDANDYVGKGMNGGSIVIVPPRESRFESHKTAIIGNTCLYGATGGVLYAAGTAGERFAVRNSGATAVIEGAGDHCCEYMTGGLVCVLGETGDNFGAGMTGGFAYVLDEDRLFVDKVNHELVEIHRINTEAMEAYRRYLREIITAYHEATGSARSFDILDDFGDYLRHFWLVKPKAASLGSLLNESRRRPE</sequence>
<keyword evidence="18" id="KW-0314">Glutamate biosynthesis</keyword>
<dbReference type="InterPro" id="IPR006982">
    <property type="entry name" value="Glu_synth_centr_N"/>
</dbReference>
<evidence type="ECO:0000256" key="5">
    <source>
        <dbReference type="ARBA" id="ARBA00004909"/>
    </source>
</evidence>
<evidence type="ECO:0000256" key="8">
    <source>
        <dbReference type="ARBA" id="ARBA00022605"/>
    </source>
</evidence>
<reference evidence="26 27" key="1">
    <citation type="submission" date="2019-06" db="EMBL/GenBank/DDBJ databases">
        <title>Genome analyses of bacteria isolated from kimchi.</title>
        <authorList>
            <person name="Lee S."/>
            <person name="Ahn S."/>
            <person name="Roh S."/>
        </authorList>
    </citation>
    <scope>NUCLEOTIDE SEQUENCE [LARGE SCALE GENOMIC DNA]</scope>
    <source>
        <strain evidence="26 27">CBA4606</strain>
    </source>
</reference>
<evidence type="ECO:0000256" key="2">
    <source>
        <dbReference type="ARBA" id="ARBA00001927"/>
    </source>
</evidence>
<evidence type="ECO:0000256" key="4">
    <source>
        <dbReference type="ARBA" id="ARBA00004802"/>
    </source>
</evidence>
<dbReference type="FunFam" id="3.60.20.10:FF:000001">
    <property type="entry name" value="Glutamate synthase, large subunit"/>
    <property type="match status" value="1"/>
</dbReference>
<dbReference type="Pfam" id="PF01645">
    <property type="entry name" value="Glu_synthase"/>
    <property type="match status" value="1"/>
</dbReference>
<evidence type="ECO:0000256" key="23">
    <source>
        <dbReference type="ARBA" id="ARBA00072108"/>
    </source>
</evidence>
<protein>
    <recommendedName>
        <fullName evidence="23">Glutamate synthase [NADPH] large chain</fullName>
        <ecNumber evidence="7">1.4.1.13</ecNumber>
    </recommendedName>
    <alternativeName>
        <fullName evidence="24">Glutamate synthase subunit alpha</fullName>
    </alternativeName>
</protein>
<evidence type="ECO:0000256" key="20">
    <source>
        <dbReference type="ARBA" id="ARBA00037898"/>
    </source>
</evidence>
<evidence type="ECO:0000256" key="11">
    <source>
        <dbReference type="ARBA" id="ARBA00022723"/>
    </source>
</evidence>
<feature type="domain" description="Glutamine amidotransferase type-2" evidence="25">
    <location>
        <begin position="15"/>
        <end position="406"/>
    </location>
</feature>
<dbReference type="GO" id="GO:0046872">
    <property type="term" value="F:metal ion binding"/>
    <property type="evidence" value="ECO:0007669"/>
    <property type="project" value="UniProtKB-KW"/>
</dbReference>
<dbReference type="SUPFAM" id="SSF69336">
    <property type="entry name" value="Alpha subunit of glutamate synthase, C-terminal domain"/>
    <property type="match status" value="1"/>
</dbReference>
<dbReference type="Gene3D" id="2.160.20.60">
    <property type="entry name" value="Glutamate synthase, alpha subunit, C-terminal domain"/>
    <property type="match status" value="1"/>
</dbReference>
<evidence type="ECO:0000256" key="16">
    <source>
        <dbReference type="ARBA" id="ARBA00023004"/>
    </source>
</evidence>
<evidence type="ECO:0000256" key="3">
    <source>
        <dbReference type="ARBA" id="ARBA00001974"/>
    </source>
</evidence>
<evidence type="ECO:0000256" key="18">
    <source>
        <dbReference type="ARBA" id="ARBA00023164"/>
    </source>
</evidence>
<dbReference type="InterPro" id="IPR036485">
    <property type="entry name" value="Glu_synth_asu_C_sf"/>
</dbReference>
<evidence type="ECO:0000256" key="9">
    <source>
        <dbReference type="ARBA" id="ARBA00022630"/>
    </source>
</evidence>
<dbReference type="GO" id="GO:0004355">
    <property type="term" value="F:glutamate synthase (NADPH) activity"/>
    <property type="evidence" value="ECO:0007669"/>
    <property type="project" value="UniProtKB-EC"/>
</dbReference>
<dbReference type="NCBIfam" id="NF008730">
    <property type="entry name" value="PRK11750.1"/>
    <property type="match status" value="1"/>
</dbReference>
<dbReference type="InterPro" id="IPR050711">
    <property type="entry name" value="ET-N_metabolism_enzyme"/>
</dbReference>
<dbReference type="SUPFAM" id="SSF51395">
    <property type="entry name" value="FMN-linked oxidoreductases"/>
    <property type="match status" value="1"/>
</dbReference>
<evidence type="ECO:0000256" key="14">
    <source>
        <dbReference type="ARBA" id="ARBA00022962"/>
    </source>
</evidence>
<dbReference type="GO" id="GO:0006537">
    <property type="term" value="P:glutamate biosynthetic process"/>
    <property type="evidence" value="ECO:0007669"/>
    <property type="project" value="UniProtKB-KW"/>
</dbReference>
<evidence type="ECO:0000256" key="13">
    <source>
        <dbReference type="ARBA" id="ARBA00022857"/>
    </source>
</evidence>
<evidence type="ECO:0000256" key="1">
    <source>
        <dbReference type="ARBA" id="ARBA00001917"/>
    </source>
</evidence>
<dbReference type="Proteomes" id="UP000321272">
    <property type="component" value="Chromosome"/>
</dbReference>
<dbReference type="CDD" id="cd00982">
    <property type="entry name" value="gltB_C"/>
    <property type="match status" value="1"/>
</dbReference>
<name>A0A5B8STE1_9GAMM</name>
<dbReference type="Pfam" id="PF00310">
    <property type="entry name" value="GATase_2"/>
    <property type="match status" value="1"/>
</dbReference>
<comment type="cofactor">
    <cofactor evidence="3">
        <name>FAD</name>
        <dbReference type="ChEBI" id="CHEBI:57692"/>
    </cofactor>
</comment>
<dbReference type="PANTHER" id="PTHR11938">
    <property type="entry name" value="FAD NADPH DEHYDROGENASE/OXIDOREDUCTASE"/>
    <property type="match status" value="1"/>
</dbReference>
<dbReference type="SUPFAM" id="SSF56235">
    <property type="entry name" value="N-terminal nucleophile aminohydrolases (Ntn hydrolases)"/>
    <property type="match status" value="1"/>
</dbReference>
<dbReference type="GO" id="GO:0051538">
    <property type="term" value="F:3 iron, 4 sulfur cluster binding"/>
    <property type="evidence" value="ECO:0007669"/>
    <property type="project" value="UniProtKB-KW"/>
</dbReference>
<dbReference type="Pfam" id="PF04898">
    <property type="entry name" value="Glu_syn_central"/>
    <property type="match status" value="1"/>
</dbReference>
<dbReference type="Pfam" id="PF01493">
    <property type="entry name" value="GXGXG"/>
    <property type="match status" value="1"/>
</dbReference>
<dbReference type="InterPro" id="IPR002932">
    <property type="entry name" value="Glu_synthdom"/>
</dbReference>
<evidence type="ECO:0000313" key="27">
    <source>
        <dbReference type="Proteomes" id="UP000321272"/>
    </source>
</evidence>
<comment type="cofactor">
    <cofactor evidence="2">
        <name>[3Fe-4S] cluster</name>
        <dbReference type="ChEBI" id="CHEBI:21137"/>
    </cofactor>
</comment>
<dbReference type="Gene3D" id="3.60.20.10">
    <property type="entry name" value="Glutamine Phosphoribosylpyrophosphate, subunit 1, domain 1"/>
    <property type="match status" value="1"/>
</dbReference>
<dbReference type="OrthoDB" id="9758182at2"/>
<dbReference type="InterPro" id="IPR029055">
    <property type="entry name" value="Ntn_hydrolases_N"/>
</dbReference>
<evidence type="ECO:0000256" key="7">
    <source>
        <dbReference type="ARBA" id="ARBA00012079"/>
    </source>
</evidence>
<dbReference type="CDD" id="cd00713">
    <property type="entry name" value="GltS"/>
    <property type="match status" value="1"/>
</dbReference>
<comment type="cofactor">
    <cofactor evidence="1">
        <name>FMN</name>
        <dbReference type="ChEBI" id="CHEBI:58210"/>
    </cofactor>
</comment>
<keyword evidence="15 26" id="KW-0560">Oxidoreductase</keyword>
<dbReference type="EC" id="1.4.1.13" evidence="7"/>
<keyword evidence="13" id="KW-0521">NADP</keyword>
<comment type="function">
    <text evidence="22">Catalyzes the conversion of L-glutamine and 2-oxoglutarate into two molecules of L-glutamate.</text>
</comment>
<dbReference type="KEGG" id="paur:FGL86_01990"/>